<dbReference type="Proteomes" id="UP000445696">
    <property type="component" value="Unassembled WGS sequence"/>
</dbReference>
<keyword evidence="1" id="KW-0805">Transcription regulation</keyword>
<keyword evidence="6" id="KW-1185">Reference proteome</keyword>
<dbReference type="GO" id="GO:0003700">
    <property type="term" value="F:DNA-binding transcription factor activity"/>
    <property type="evidence" value="ECO:0007669"/>
    <property type="project" value="InterPro"/>
</dbReference>
<dbReference type="Gene3D" id="1.10.10.10">
    <property type="entry name" value="Winged helix-like DNA-binding domain superfamily/Winged helix DNA-binding domain"/>
    <property type="match status" value="1"/>
</dbReference>
<dbReference type="InterPro" id="IPR036390">
    <property type="entry name" value="WH_DNA-bd_sf"/>
</dbReference>
<dbReference type="Pfam" id="PF00392">
    <property type="entry name" value="GntR"/>
    <property type="match status" value="1"/>
</dbReference>
<keyword evidence="2" id="KW-0238">DNA-binding</keyword>
<dbReference type="GO" id="GO:0003677">
    <property type="term" value="F:DNA binding"/>
    <property type="evidence" value="ECO:0007669"/>
    <property type="project" value="UniProtKB-KW"/>
</dbReference>
<reference evidence="5 6" key="1">
    <citation type="journal article" date="2014" name="Int. J. Syst. Evol. Microbiol.">
        <title>Sneathiella chungangensis sp. nov., isolated from a marine sand, and emended description of the genus Sneathiella.</title>
        <authorList>
            <person name="Siamphan C."/>
            <person name="Kim H."/>
            <person name="Lee J.S."/>
            <person name="Kim W."/>
        </authorList>
    </citation>
    <scope>NUCLEOTIDE SEQUENCE [LARGE SCALE GENOMIC DNA]</scope>
    <source>
        <strain evidence="5 6">KCTC 32476</strain>
    </source>
</reference>
<dbReference type="InterPro" id="IPR008920">
    <property type="entry name" value="TF_FadR/GntR_C"/>
</dbReference>
<proteinExistence type="predicted"/>
<dbReference type="SMART" id="SM00345">
    <property type="entry name" value="HTH_GNTR"/>
    <property type="match status" value="1"/>
</dbReference>
<evidence type="ECO:0000313" key="5">
    <source>
        <dbReference type="EMBL" id="MZR20743.1"/>
    </source>
</evidence>
<feature type="domain" description="HTH gntR-type" evidence="4">
    <location>
        <begin position="18"/>
        <end position="85"/>
    </location>
</feature>
<name>A0A845M5M4_9PROT</name>
<dbReference type="InterPro" id="IPR000524">
    <property type="entry name" value="Tscrpt_reg_HTH_GntR"/>
</dbReference>
<gene>
    <name evidence="5" type="ORF">GQF03_00185</name>
</gene>
<dbReference type="SUPFAM" id="SSF46785">
    <property type="entry name" value="Winged helix' DNA-binding domain"/>
    <property type="match status" value="1"/>
</dbReference>
<dbReference type="PANTHER" id="PTHR43537">
    <property type="entry name" value="TRANSCRIPTIONAL REGULATOR, GNTR FAMILY"/>
    <property type="match status" value="1"/>
</dbReference>
<evidence type="ECO:0000259" key="4">
    <source>
        <dbReference type="PROSITE" id="PS50949"/>
    </source>
</evidence>
<evidence type="ECO:0000256" key="3">
    <source>
        <dbReference type="ARBA" id="ARBA00023163"/>
    </source>
</evidence>
<comment type="caution">
    <text evidence="5">The sequence shown here is derived from an EMBL/GenBank/DDBJ whole genome shotgun (WGS) entry which is preliminary data.</text>
</comment>
<dbReference type="AlphaFoldDB" id="A0A845M5M4"/>
<evidence type="ECO:0000313" key="6">
    <source>
        <dbReference type="Proteomes" id="UP000445696"/>
    </source>
</evidence>
<protein>
    <submittedName>
        <fullName evidence="5">FCD domain-containing protein</fullName>
    </submittedName>
</protein>
<evidence type="ECO:0000256" key="1">
    <source>
        <dbReference type="ARBA" id="ARBA00023015"/>
    </source>
</evidence>
<evidence type="ECO:0000256" key="2">
    <source>
        <dbReference type="ARBA" id="ARBA00023125"/>
    </source>
</evidence>
<dbReference type="PANTHER" id="PTHR43537:SF24">
    <property type="entry name" value="GLUCONATE OPERON TRANSCRIPTIONAL REPRESSOR"/>
    <property type="match status" value="1"/>
</dbReference>
<dbReference type="PROSITE" id="PS50949">
    <property type="entry name" value="HTH_GNTR"/>
    <property type="match status" value="1"/>
</dbReference>
<dbReference type="Pfam" id="PF07729">
    <property type="entry name" value="FCD"/>
    <property type="match status" value="1"/>
</dbReference>
<organism evidence="5 6">
    <name type="scientific">Sneathiella chungangensis</name>
    <dbReference type="NCBI Taxonomy" id="1418234"/>
    <lineage>
        <taxon>Bacteria</taxon>
        <taxon>Pseudomonadati</taxon>
        <taxon>Pseudomonadota</taxon>
        <taxon>Alphaproteobacteria</taxon>
        <taxon>Sneathiellales</taxon>
        <taxon>Sneathiellaceae</taxon>
        <taxon>Sneathiella</taxon>
    </lineage>
</organism>
<dbReference type="Gene3D" id="1.20.120.530">
    <property type="entry name" value="GntR ligand-binding domain-like"/>
    <property type="match status" value="1"/>
</dbReference>
<dbReference type="InterPro" id="IPR036388">
    <property type="entry name" value="WH-like_DNA-bd_sf"/>
</dbReference>
<dbReference type="SUPFAM" id="SSF48008">
    <property type="entry name" value="GntR ligand-binding domain-like"/>
    <property type="match status" value="1"/>
</dbReference>
<accession>A0A845M5M4</accession>
<sequence>MTSALNYRARPSLVPKKQSLTDMAYSAIKAEINAGKIPLDSFIDIPEIERQLDMSRTPIREAMLRLQTEKVVEIVPKRGIRILALTAGELSDYYQVVTGLELQAIGNICARKLSRTDIMPLLYALSGEETALRGDNHDVWADADEKFHRSLFILNGNAKLQETGLFFRDVIQRANLEALRHLARRDKERCLRDHNAVKELLLAANEKAARESYLDHSDWLRGLITETLLEKGVTRL</sequence>
<dbReference type="InterPro" id="IPR011711">
    <property type="entry name" value="GntR_C"/>
</dbReference>
<keyword evidence="3" id="KW-0804">Transcription</keyword>
<dbReference type="EMBL" id="WTVA01000001">
    <property type="protein sequence ID" value="MZR20743.1"/>
    <property type="molecule type" value="Genomic_DNA"/>
</dbReference>